<dbReference type="EMBL" id="JASPKZ010003433">
    <property type="protein sequence ID" value="KAJ9593514.1"/>
    <property type="molecule type" value="Genomic_DNA"/>
</dbReference>
<dbReference type="FunFam" id="3.30.160.60:FF:000145">
    <property type="entry name" value="Zinc finger protein 574"/>
    <property type="match status" value="1"/>
</dbReference>
<evidence type="ECO:0000256" key="3">
    <source>
        <dbReference type="ARBA" id="ARBA00022737"/>
    </source>
</evidence>
<dbReference type="SMART" id="SM00355">
    <property type="entry name" value="ZnF_C2H2"/>
    <property type="match status" value="2"/>
</dbReference>
<evidence type="ECO:0000256" key="7">
    <source>
        <dbReference type="PROSITE-ProRule" id="PRU00042"/>
    </source>
</evidence>
<comment type="subcellular location">
    <subcellularLocation>
        <location evidence="1">Nucleus</location>
    </subcellularLocation>
</comment>
<protein>
    <recommendedName>
        <fullName evidence="8">C2H2-type domain-containing protein</fullName>
    </recommendedName>
</protein>
<proteinExistence type="predicted"/>
<evidence type="ECO:0000256" key="1">
    <source>
        <dbReference type="ARBA" id="ARBA00004123"/>
    </source>
</evidence>
<keyword evidence="6" id="KW-0539">Nucleus</keyword>
<dbReference type="GO" id="GO:0008270">
    <property type="term" value="F:zinc ion binding"/>
    <property type="evidence" value="ECO:0007669"/>
    <property type="project" value="UniProtKB-KW"/>
</dbReference>
<dbReference type="InterPro" id="IPR036236">
    <property type="entry name" value="Znf_C2H2_sf"/>
</dbReference>
<dbReference type="SUPFAM" id="SSF57667">
    <property type="entry name" value="beta-beta-alpha zinc fingers"/>
    <property type="match status" value="1"/>
</dbReference>
<feature type="domain" description="C2H2-type" evidence="8">
    <location>
        <begin position="41"/>
        <end position="68"/>
    </location>
</feature>
<keyword evidence="3" id="KW-0677">Repeat</keyword>
<dbReference type="Gene3D" id="3.30.160.60">
    <property type="entry name" value="Classic Zinc Finger"/>
    <property type="match status" value="1"/>
</dbReference>
<reference evidence="9" key="1">
    <citation type="journal article" date="2023" name="IScience">
        <title>Live-bearing cockroach genome reveals convergent evolutionary mechanisms linked to viviparity in insects and beyond.</title>
        <authorList>
            <person name="Fouks B."/>
            <person name="Harrison M.C."/>
            <person name="Mikhailova A.A."/>
            <person name="Marchal E."/>
            <person name="English S."/>
            <person name="Carruthers M."/>
            <person name="Jennings E.C."/>
            <person name="Chiamaka E.L."/>
            <person name="Frigard R.A."/>
            <person name="Pippel M."/>
            <person name="Attardo G.M."/>
            <person name="Benoit J.B."/>
            <person name="Bornberg-Bauer E."/>
            <person name="Tobe S.S."/>
        </authorList>
    </citation>
    <scope>NUCLEOTIDE SEQUENCE</scope>
    <source>
        <strain evidence="9">Stay&amp;Tobe</strain>
    </source>
</reference>
<keyword evidence="4 7" id="KW-0863">Zinc-finger</keyword>
<accession>A0AAD8A6T2</accession>
<name>A0AAD8A6T2_DIPPU</name>
<evidence type="ECO:0000256" key="4">
    <source>
        <dbReference type="ARBA" id="ARBA00022771"/>
    </source>
</evidence>
<evidence type="ECO:0000256" key="6">
    <source>
        <dbReference type="ARBA" id="ARBA00023242"/>
    </source>
</evidence>
<dbReference type="InterPro" id="IPR013087">
    <property type="entry name" value="Znf_C2H2_type"/>
</dbReference>
<evidence type="ECO:0000259" key="8">
    <source>
        <dbReference type="PROSITE" id="PS50157"/>
    </source>
</evidence>
<dbReference type="AlphaFoldDB" id="A0AAD8A6T2"/>
<keyword evidence="5" id="KW-0862">Zinc</keyword>
<evidence type="ECO:0000256" key="5">
    <source>
        <dbReference type="ARBA" id="ARBA00022833"/>
    </source>
</evidence>
<dbReference type="GO" id="GO:0005634">
    <property type="term" value="C:nucleus"/>
    <property type="evidence" value="ECO:0007669"/>
    <property type="project" value="UniProtKB-SubCell"/>
</dbReference>
<feature type="non-terminal residue" evidence="9">
    <location>
        <position position="1"/>
    </location>
</feature>
<keyword evidence="2" id="KW-0479">Metal-binding</keyword>
<keyword evidence="10" id="KW-1185">Reference proteome</keyword>
<dbReference type="Pfam" id="PF00096">
    <property type="entry name" value="zf-C2H2"/>
    <property type="match status" value="2"/>
</dbReference>
<organism evidence="9 10">
    <name type="scientific">Diploptera punctata</name>
    <name type="common">Pacific beetle cockroach</name>
    <dbReference type="NCBI Taxonomy" id="6984"/>
    <lineage>
        <taxon>Eukaryota</taxon>
        <taxon>Metazoa</taxon>
        <taxon>Ecdysozoa</taxon>
        <taxon>Arthropoda</taxon>
        <taxon>Hexapoda</taxon>
        <taxon>Insecta</taxon>
        <taxon>Pterygota</taxon>
        <taxon>Neoptera</taxon>
        <taxon>Polyneoptera</taxon>
        <taxon>Dictyoptera</taxon>
        <taxon>Blattodea</taxon>
        <taxon>Blaberoidea</taxon>
        <taxon>Blaberidae</taxon>
        <taxon>Diplopterinae</taxon>
        <taxon>Diploptera</taxon>
    </lineage>
</organism>
<dbReference type="Proteomes" id="UP001233999">
    <property type="component" value="Unassembled WGS sequence"/>
</dbReference>
<dbReference type="PROSITE" id="PS50157">
    <property type="entry name" value="ZINC_FINGER_C2H2_2"/>
    <property type="match status" value="2"/>
</dbReference>
<sequence length="100" mass="11736">SRLLLPGFQKLTKVKDIIMQDKHSNEIRELLSGGSGNRPPFPCHRCGRLYSHKCNLMRHLRLECGVGPRFACNWCEKKFKHRHHLNDHLRTHIQSSEPRT</sequence>
<comment type="caution">
    <text evidence="9">The sequence shown here is derived from an EMBL/GenBank/DDBJ whole genome shotgun (WGS) entry which is preliminary data.</text>
</comment>
<feature type="domain" description="C2H2-type" evidence="8">
    <location>
        <begin position="70"/>
        <end position="97"/>
    </location>
</feature>
<evidence type="ECO:0000313" key="9">
    <source>
        <dbReference type="EMBL" id="KAJ9593514.1"/>
    </source>
</evidence>
<reference evidence="9" key="2">
    <citation type="submission" date="2023-05" db="EMBL/GenBank/DDBJ databases">
        <authorList>
            <person name="Fouks B."/>
        </authorList>
    </citation>
    <scope>NUCLEOTIDE SEQUENCE</scope>
    <source>
        <strain evidence="9">Stay&amp;Tobe</strain>
        <tissue evidence="9">Testes</tissue>
    </source>
</reference>
<evidence type="ECO:0000313" key="10">
    <source>
        <dbReference type="Proteomes" id="UP001233999"/>
    </source>
</evidence>
<evidence type="ECO:0000256" key="2">
    <source>
        <dbReference type="ARBA" id="ARBA00022723"/>
    </source>
</evidence>
<gene>
    <name evidence="9" type="ORF">L9F63_014944</name>
</gene>
<dbReference type="PROSITE" id="PS00028">
    <property type="entry name" value="ZINC_FINGER_C2H2_1"/>
    <property type="match status" value="1"/>
</dbReference>